<keyword evidence="2" id="KW-1185">Reference proteome</keyword>
<dbReference type="SUPFAM" id="SSF54909">
    <property type="entry name" value="Dimeric alpha+beta barrel"/>
    <property type="match status" value="1"/>
</dbReference>
<sequence>MTIEIVHKYDVLANADPQGYAELMKKVVEVLLRSPGLVEIRANRNLLASPEVRATSVWEHLADWEAARENEALAALDAQSRQYVTNMSVELWEPSSLLPHPLRPER</sequence>
<name>A0ABR7Q255_9BURK</name>
<comment type="caution">
    <text evidence="1">The sequence shown here is derived from an EMBL/GenBank/DDBJ whole genome shotgun (WGS) entry which is preliminary data.</text>
</comment>
<proteinExistence type="predicted"/>
<dbReference type="Proteomes" id="UP000736373">
    <property type="component" value="Unassembled WGS sequence"/>
</dbReference>
<reference evidence="1 2" key="1">
    <citation type="submission" date="2019-09" db="EMBL/GenBank/DDBJ databases">
        <title>Paraburkholderia podalyriae sp. nov., A South African Podalyria-associated rhizobium.</title>
        <authorList>
            <person name="Mavima L."/>
            <person name="Beukes C.W."/>
            <person name="Palmer M."/>
            <person name="De Meyer S.E."/>
            <person name="James E.K."/>
            <person name="Maluk M."/>
            <person name="Avontuur J.R."/>
            <person name="Chan W.Y."/>
            <person name="Venter S.N."/>
            <person name="Steenkamp E.T."/>
        </authorList>
    </citation>
    <scope>NUCLEOTIDE SEQUENCE [LARGE SCALE GENOMIC DNA]</scope>
    <source>
        <strain evidence="1 2">WC7.3b</strain>
    </source>
</reference>
<organism evidence="1 2">
    <name type="scientific">Paraburkholderia podalyriae</name>
    <dbReference type="NCBI Taxonomy" id="1938811"/>
    <lineage>
        <taxon>Bacteria</taxon>
        <taxon>Pseudomonadati</taxon>
        <taxon>Pseudomonadota</taxon>
        <taxon>Betaproteobacteria</taxon>
        <taxon>Burkholderiales</taxon>
        <taxon>Burkholderiaceae</taxon>
        <taxon>Paraburkholderia</taxon>
    </lineage>
</organism>
<protein>
    <recommendedName>
        <fullName evidence="3">Antibiotic biosynthesis monooxygenase</fullName>
    </recommendedName>
</protein>
<dbReference type="RefSeq" id="WP_187639476.1">
    <property type="nucleotide sequence ID" value="NZ_VZQQ01000124.1"/>
</dbReference>
<evidence type="ECO:0000313" key="2">
    <source>
        <dbReference type="Proteomes" id="UP000736373"/>
    </source>
</evidence>
<dbReference type="Gene3D" id="3.30.70.100">
    <property type="match status" value="1"/>
</dbReference>
<evidence type="ECO:0000313" key="1">
    <source>
        <dbReference type="EMBL" id="MBC8752636.1"/>
    </source>
</evidence>
<dbReference type="InterPro" id="IPR011008">
    <property type="entry name" value="Dimeric_a/b-barrel"/>
</dbReference>
<evidence type="ECO:0008006" key="3">
    <source>
        <dbReference type="Google" id="ProtNLM"/>
    </source>
</evidence>
<gene>
    <name evidence="1" type="ORF">F6X42_41575</name>
</gene>
<dbReference type="EMBL" id="VZQQ01000124">
    <property type="protein sequence ID" value="MBC8752636.1"/>
    <property type="molecule type" value="Genomic_DNA"/>
</dbReference>
<accession>A0ABR7Q255</accession>